<dbReference type="InterPro" id="IPR001878">
    <property type="entry name" value="Znf_CCHC"/>
</dbReference>
<keyword evidence="1" id="KW-0863">Zinc-finger</keyword>
<dbReference type="SMART" id="SM00343">
    <property type="entry name" value="ZnF_C2HC"/>
    <property type="match status" value="1"/>
</dbReference>
<keyword evidence="1" id="KW-0862">Zinc</keyword>
<sequence length="216" mass="24168">MCRKDNGEIYYEVHKEGHFNGKRSQMLLLGADVQFNNVQVRARDPLTAFQAERKGKEFSSTENLIGKFKSNSLALLHSIVQITSVSNKQSLRASSKCKEQAMVSGRESCGTRWSEEGYNAKNQERPFQRNNARGNGVAGNVGGQNRGGIIKHGQAKPIKCYNCSGLGHIATECPKAKETSRFNYFKDKMQLMQAQESGCSTDRRTSLFLQENSYQT</sequence>
<keyword evidence="5" id="KW-1185">Reference proteome</keyword>
<dbReference type="Proteomes" id="UP001151760">
    <property type="component" value="Unassembled WGS sequence"/>
</dbReference>
<evidence type="ECO:0000313" key="5">
    <source>
        <dbReference type="Proteomes" id="UP001151760"/>
    </source>
</evidence>
<accession>A0ABQ5HK21</accession>
<name>A0ABQ5HK21_9ASTR</name>
<protein>
    <submittedName>
        <fullName evidence="4">Retrovirus-related pol polyprotein from transposon TNT 1-94</fullName>
    </submittedName>
</protein>
<proteinExistence type="predicted"/>
<feature type="domain" description="CCHC-type" evidence="3">
    <location>
        <begin position="159"/>
        <end position="175"/>
    </location>
</feature>
<feature type="region of interest" description="Disordered" evidence="2">
    <location>
        <begin position="120"/>
        <end position="140"/>
    </location>
</feature>
<dbReference type="Pfam" id="PF00098">
    <property type="entry name" value="zf-CCHC"/>
    <property type="match status" value="1"/>
</dbReference>
<dbReference type="Gene3D" id="4.10.60.10">
    <property type="entry name" value="Zinc finger, CCHC-type"/>
    <property type="match status" value="1"/>
</dbReference>
<reference evidence="4" key="1">
    <citation type="journal article" date="2022" name="Int. J. Mol. Sci.">
        <title>Draft Genome of Tanacetum Coccineum: Genomic Comparison of Closely Related Tanacetum-Family Plants.</title>
        <authorList>
            <person name="Yamashiro T."/>
            <person name="Shiraishi A."/>
            <person name="Nakayama K."/>
            <person name="Satake H."/>
        </authorList>
    </citation>
    <scope>NUCLEOTIDE SEQUENCE</scope>
</reference>
<organism evidence="4 5">
    <name type="scientific">Tanacetum coccineum</name>
    <dbReference type="NCBI Taxonomy" id="301880"/>
    <lineage>
        <taxon>Eukaryota</taxon>
        <taxon>Viridiplantae</taxon>
        <taxon>Streptophyta</taxon>
        <taxon>Embryophyta</taxon>
        <taxon>Tracheophyta</taxon>
        <taxon>Spermatophyta</taxon>
        <taxon>Magnoliopsida</taxon>
        <taxon>eudicotyledons</taxon>
        <taxon>Gunneridae</taxon>
        <taxon>Pentapetalae</taxon>
        <taxon>asterids</taxon>
        <taxon>campanulids</taxon>
        <taxon>Asterales</taxon>
        <taxon>Asteraceae</taxon>
        <taxon>Asteroideae</taxon>
        <taxon>Anthemideae</taxon>
        <taxon>Anthemidinae</taxon>
        <taxon>Tanacetum</taxon>
    </lineage>
</organism>
<reference evidence="4" key="2">
    <citation type="submission" date="2022-01" db="EMBL/GenBank/DDBJ databases">
        <authorList>
            <person name="Yamashiro T."/>
            <person name="Shiraishi A."/>
            <person name="Satake H."/>
            <person name="Nakayama K."/>
        </authorList>
    </citation>
    <scope>NUCLEOTIDE SEQUENCE</scope>
</reference>
<keyword evidence="1" id="KW-0479">Metal-binding</keyword>
<evidence type="ECO:0000256" key="2">
    <source>
        <dbReference type="SAM" id="MobiDB-lite"/>
    </source>
</evidence>
<dbReference type="PROSITE" id="PS50158">
    <property type="entry name" value="ZF_CCHC"/>
    <property type="match status" value="1"/>
</dbReference>
<dbReference type="InterPro" id="IPR036875">
    <property type="entry name" value="Znf_CCHC_sf"/>
</dbReference>
<evidence type="ECO:0000313" key="4">
    <source>
        <dbReference type="EMBL" id="GJT87488.1"/>
    </source>
</evidence>
<evidence type="ECO:0000259" key="3">
    <source>
        <dbReference type="PROSITE" id="PS50158"/>
    </source>
</evidence>
<comment type="caution">
    <text evidence="4">The sequence shown here is derived from an EMBL/GenBank/DDBJ whole genome shotgun (WGS) entry which is preliminary data.</text>
</comment>
<dbReference type="EMBL" id="BQNB010019642">
    <property type="protein sequence ID" value="GJT87488.1"/>
    <property type="molecule type" value="Genomic_DNA"/>
</dbReference>
<dbReference type="SUPFAM" id="SSF57756">
    <property type="entry name" value="Retrovirus zinc finger-like domains"/>
    <property type="match status" value="1"/>
</dbReference>
<evidence type="ECO:0000256" key="1">
    <source>
        <dbReference type="PROSITE-ProRule" id="PRU00047"/>
    </source>
</evidence>
<gene>
    <name evidence="4" type="ORF">Tco_1069205</name>
</gene>